<evidence type="ECO:0000313" key="3">
    <source>
        <dbReference type="EMBL" id="ELA34069.1"/>
    </source>
</evidence>
<dbReference type="InterPro" id="IPR039703">
    <property type="entry name" value="Nta1"/>
</dbReference>
<reference evidence="3" key="1">
    <citation type="submission" date="2012-08" db="EMBL/GenBank/DDBJ databases">
        <title>Genome analysis of Colletotrichum orbiculare and Colletotrichum fructicola.</title>
        <authorList>
            <person name="Gan P.H.P."/>
            <person name="Ikeda K."/>
            <person name="Irieda H."/>
            <person name="Narusaka M."/>
            <person name="O'Connell R.J."/>
            <person name="Narusaka Y."/>
            <person name="Takano Y."/>
            <person name="Kubo Y."/>
            <person name="Shirasu K."/>
        </authorList>
    </citation>
    <scope>NUCLEOTIDE SEQUENCE</scope>
    <source>
        <strain evidence="3">Nara gc5</strain>
    </source>
</reference>
<feature type="compositionally biased region" description="Polar residues" evidence="1">
    <location>
        <begin position="951"/>
        <end position="964"/>
    </location>
</feature>
<feature type="compositionally biased region" description="Basic and acidic residues" evidence="1">
    <location>
        <begin position="853"/>
        <end position="864"/>
    </location>
</feature>
<feature type="compositionally biased region" description="Basic and acidic residues" evidence="1">
    <location>
        <begin position="712"/>
        <end position="722"/>
    </location>
</feature>
<feature type="compositionally biased region" description="Polar residues" evidence="1">
    <location>
        <begin position="737"/>
        <end position="754"/>
    </location>
</feature>
<dbReference type="EMBL" id="KB020632">
    <property type="protein sequence ID" value="ELA34069.1"/>
    <property type="molecule type" value="Genomic_DNA"/>
</dbReference>
<dbReference type="PANTHER" id="PTHR11750">
    <property type="entry name" value="PROTEIN N-TERMINAL AMIDASE"/>
    <property type="match status" value="1"/>
</dbReference>
<feature type="region of interest" description="Disordered" evidence="1">
    <location>
        <begin position="570"/>
        <end position="881"/>
    </location>
</feature>
<dbReference type="PANTHER" id="PTHR11750:SF26">
    <property type="entry name" value="PROTEIN N-TERMINAL AMIDASE"/>
    <property type="match status" value="1"/>
</dbReference>
<feature type="compositionally biased region" description="Low complexity" evidence="1">
    <location>
        <begin position="969"/>
        <end position="980"/>
    </location>
</feature>
<dbReference type="AlphaFoldDB" id="L2G5W3"/>
<feature type="domain" description="CN hydrolase" evidence="2">
    <location>
        <begin position="1"/>
        <end position="283"/>
    </location>
</feature>
<dbReference type="STRING" id="1213859.L2G5W3"/>
<dbReference type="PROSITE" id="PS50263">
    <property type="entry name" value="CN_HYDROLASE"/>
    <property type="match status" value="1"/>
</dbReference>
<feature type="compositionally biased region" description="Low complexity" evidence="1">
    <location>
        <begin position="311"/>
        <end position="322"/>
    </location>
</feature>
<evidence type="ECO:0000256" key="1">
    <source>
        <dbReference type="SAM" id="MobiDB-lite"/>
    </source>
</evidence>
<accession>L2G5W3</accession>
<dbReference type="SUPFAM" id="SSF56317">
    <property type="entry name" value="Carbon-nitrogen hydrolase"/>
    <property type="match status" value="1"/>
</dbReference>
<dbReference type="Gene3D" id="3.60.110.10">
    <property type="entry name" value="Carbon-nitrogen hydrolase"/>
    <property type="match status" value="1"/>
</dbReference>
<proteinExistence type="predicted"/>
<protein>
    <submittedName>
        <fullName evidence="3">Carbon-nitrogen family protein</fullName>
    </submittedName>
</protein>
<dbReference type="Pfam" id="PF00795">
    <property type="entry name" value="CN_hydrolase"/>
    <property type="match status" value="1"/>
</dbReference>
<feature type="region of interest" description="Disordered" evidence="1">
    <location>
        <begin position="893"/>
        <end position="986"/>
    </location>
</feature>
<dbReference type="GO" id="GO:0070773">
    <property type="term" value="F:protein-N-terminal glutamine amidohydrolase activity"/>
    <property type="evidence" value="ECO:0007669"/>
    <property type="project" value="InterPro"/>
</dbReference>
<feature type="compositionally biased region" description="Polar residues" evidence="1">
    <location>
        <begin position="904"/>
        <end position="943"/>
    </location>
</feature>
<feature type="region of interest" description="Disordered" evidence="1">
    <location>
        <begin position="286"/>
        <end position="534"/>
    </location>
</feature>
<feature type="compositionally biased region" description="Low complexity" evidence="1">
    <location>
        <begin position="406"/>
        <end position="437"/>
    </location>
</feature>
<feature type="region of interest" description="Disordered" evidence="1">
    <location>
        <begin position="1018"/>
        <end position="1037"/>
    </location>
</feature>
<feature type="compositionally biased region" description="Low complexity" evidence="1">
    <location>
        <begin position="329"/>
        <end position="381"/>
    </location>
</feature>
<dbReference type="CDD" id="cd07566">
    <property type="entry name" value="ScNTA1_like"/>
    <property type="match status" value="1"/>
</dbReference>
<feature type="compositionally biased region" description="Pro residues" evidence="1">
    <location>
        <begin position="438"/>
        <end position="447"/>
    </location>
</feature>
<dbReference type="GO" id="GO:0030163">
    <property type="term" value="P:protein catabolic process"/>
    <property type="evidence" value="ECO:0007669"/>
    <property type="project" value="TreeGrafter"/>
</dbReference>
<dbReference type="HOGENOM" id="CLU_009854_2_0_1"/>
<dbReference type="InterPro" id="IPR003010">
    <property type="entry name" value="C-N_Hydrolase"/>
</dbReference>
<dbReference type="InterPro" id="IPR036526">
    <property type="entry name" value="C-N_Hydrolase_sf"/>
</dbReference>
<feature type="compositionally biased region" description="Low complexity" evidence="1">
    <location>
        <begin position="477"/>
        <end position="506"/>
    </location>
</feature>
<evidence type="ECO:0000259" key="2">
    <source>
        <dbReference type="PROSITE" id="PS50263"/>
    </source>
</evidence>
<organism evidence="3">
    <name type="scientific">Colletotrichum fructicola (strain Nara gc5)</name>
    <name type="common">Anthracnose fungus</name>
    <name type="synonym">Colletotrichum gloeosporioides (strain Nara gc5)</name>
    <dbReference type="NCBI Taxonomy" id="1213859"/>
    <lineage>
        <taxon>Eukaryota</taxon>
        <taxon>Fungi</taxon>
        <taxon>Dikarya</taxon>
        <taxon>Ascomycota</taxon>
        <taxon>Pezizomycotina</taxon>
        <taxon>Sordariomycetes</taxon>
        <taxon>Hypocreomycetidae</taxon>
        <taxon>Glomerellales</taxon>
        <taxon>Glomerellaceae</taxon>
        <taxon>Colletotrichum</taxon>
        <taxon>Colletotrichum gloeosporioides species complex</taxon>
    </lineage>
</organism>
<name>L2G5W3_COLFN</name>
<sequence>MRIGCLQFAPQVGDIDNNLNRADSVLSKANNTDDLDLLVLPELAFSGYNFKSLQQISPYLEPSGSGITSLWARTTALKYNCNVVVGYPEKVDVSSQWPTGPEYYNSAIVVNGDGETIANYRKNFLYYTDETWALEGGKGFYEGWIPGLGNTSIGICMDLNPYKFQAPWHAFEFAFHILEYESNLVVVSMAWMTREDGRLFSRMPNEPDMDTLTYWVTRLEPLIRAENEEEIIIVFCNRTGTEDDAVYAGTSAVVGIQDGEVKVYGLLGRGEKELLVIDTTNPPYAKLVYRPQPERPSAVRSELQKSNEPESSTSARTPSTSSQGGGSQQGYSTHTPTQPTSPPSKSSAASVSSTKSQNSQTSQRSHRSQSSQRSQGSQRSKSSQRSHRSHQSQESSKKPQASTQKPSSSSPRQVRVPQKIKIPPASESHSPGGESPGIPTPTAPSPTPMAMRPKLVIPQSPPFQAWQASSPVPLSGRSTHSVHSVNSVQSVQSENSVRSTSTVTSNPRPPEDSTPYPHSGAPLSGYPTRKSDKRIYGGSVSITHMPFTPITPFEDNSPLEPRYFWRPSDSLLKTPMESQESEPRSAVAEPDDTRTMSFHFPLFHATPPPPPRTHSSTSMRTVATAGSARKEVDRRGTPSQGGRVRNPSKSRSGDILTGRAGHTPTPSQEPFPARPSSPKSRNASRSRNHERSDSALAFRENANAISQQLESISHRAESRSRGVPEQTGTPQPDRPSSPKSRNCSRSRPSENLSSILIGASPSILSDEHLKRAAAPPPDKALPQRPMSRMNHHARAGSFSEVRPSSRGSVAGDHAAPRPASRAASRGRKPLGNFSPPKMSPHDPSLPQGQAPEELSRIERDRKDSIGSQPPPDSPASEPNFARIETVVCTTCPVHGRHSVGSAPDPSSISGHRVSPDSNTGRSMSSPAVTTTGEHTNITPTSNVADDPKFSATKSDNPSDVSSLAETVETISISSRSPSTPMFEPKTPKAMVAIRDTDAGADGRTLVPEMPAELTDLTCADRSVGTTPTPDAPRAIAT</sequence>
<gene>
    <name evidence="3" type="ORF">CGGC5_6043</name>
</gene>
<dbReference type="GO" id="GO:0008418">
    <property type="term" value="F:protein-N-terminal asparagine amidohydrolase activity"/>
    <property type="evidence" value="ECO:0007669"/>
    <property type="project" value="InterPro"/>
</dbReference>